<dbReference type="EMBL" id="BARU01031417">
    <property type="protein sequence ID" value="GAH74314.1"/>
    <property type="molecule type" value="Genomic_DNA"/>
</dbReference>
<organism evidence="1">
    <name type="scientific">marine sediment metagenome</name>
    <dbReference type="NCBI Taxonomy" id="412755"/>
    <lineage>
        <taxon>unclassified sequences</taxon>
        <taxon>metagenomes</taxon>
        <taxon>ecological metagenomes</taxon>
    </lineage>
</organism>
<reference evidence="1" key="1">
    <citation type="journal article" date="2014" name="Front. Microbiol.">
        <title>High frequency of phylogenetically diverse reductive dehalogenase-homologous genes in deep subseafloor sedimentary metagenomes.</title>
        <authorList>
            <person name="Kawai M."/>
            <person name="Futagami T."/>
            <person name="Toyoda A."/>
            <person name="Takaki Y."/>
            <person name="Nishi S."/>
            <person name="Hori S."/>
            <person name="Arai W."/>
            <person name="Tsubouchi T."/>
            <person name="Morono Y."/>
            <person name="Uchiyama I."/>
            <person name="Ito T."/>
            <person name="Fujiyama A."/>
            <person name="Inagaki F."/>
            <person name="Takami H."/>
        </authorList>
    </citation>
    <scope>NUCLEOTIDE SEQUENCE</scope>
    <source>
        <strain evidence="1">Expedition CK06-06</strain>
    </source>
</reference>
<proteinExistence type="predicted"/>
<evidence type="ECO:0000313" key="1">
    <source>
        <dbReference type="EMBL" id="GAH74314.1"/>
    </source>
</evidence>
<protein>
    <submittedName>
        <fullName evidence="1">Uncharacterized protein</fullName>
    </submittedName>
</protein>
<gene>
    <name evidence="1" type="ORF">S03H2_49688</name>
</gene>
<dbReference type="AlphaFoldDB" id="X1J7J4"/>
<sequence>MFRNPGLGAGVLAHGTYTAAQIRLPSPDLIKCDVDKFDGFLNREIKTIFEELGLPRAGRDCGNIDPSEVSLQTICSDRRELDEIVFTVLGLTGQEQLEVYRAVAQLARDRLARAASTK</sequence>
<accession>X1J7J4</accession>
<name>X1J7J4_9ZZZZ</name>
<comment type="caution">
    <text evidence="1">The sequence shown here is derived from an EMBL/GenBank/DDBJ whole genome shotgun (WGS) entry which is preliminary data.</text>
</comment>